<feature type="transmembrane region" description="Helical" evidence="7">
    <location>
        <begin position="197"/>
        <end position="222"/>
    </location>
</feature>
<feature type="non-terminal residue" evidence="9">
    <location>
        <position position="1"/>
    </location>
</feature>
<dbReference type="PANTHER" id="PTHR43266">
    <property type="entry name" value="MACROLIDE-EFFLUX PROTEIN"/>
    <property type="match status" value="1"/>
</dbReference>
<keyword evidence="2" id="KW-0813">Transport</keyword>
<feature type="transmembrane region" description="Helical" evidence="7">
    <location>
        <begin position="344"/>
        <end position="363"/>
    </location>
</feature>
<evidence type="ECO:0000313" key="9">
    <source>
        <dbReference type="EMBL" id="EQD62818.1"/>
    </source>
</evidence>
<evidence type="ECO:0000256" key="3">
    <source>
        <dbReference type="ARBA" id="ARBA00022475"/>
    </source>
</evidence>
<feature type="transmembrane region" description="Helical" evidence="7">
    <location>
        <begin position="274"/>
        <end position="297"/>
    </location>
</feature>
<reference evidence="9" key="1">
    <citation type="submission" date="2013-08" db="EMBL/GenBank/DDBJ databases">
        <authorList>
            <person name="Mendez C."/>
            <person name="Richter M."/>
            <person name="Ferrer M."/>
            <person name="Sanchez J."/>
        </authorList>
    </citation>
    <scope>NUCLEOTIDE SEQUENCE</scope>
</reference>
<dbReference type="Pfam" id="PF07690">
    <property type="entry name" value="MFS_1"/>
    <property type="match status" value="1"/>
</dbReference>
<evidence type="ECO:0000256" key="1">
    <source>
        <dbReference type="ARBA" id="ARBA00004651"/>
    </source>
</evidence>
<feature type="non-terminal residue" evidence="9">
    <location>
        <position position="442"/>
    </location>
</feature>
<dbReference type="CDD" id="cd06173">
    <property type="entry name" value="MFS_MefA_like"/>
    <property type="match status" value="1"/>
</dbReference>
<feature type="transmembrane region" description="Helical" evidence="7">
    <location>
        <begin position="89"/>
        <end position="110"/>
    </location>
</feature>
<keyword evidence="4 7" id="KW-0812">Transmembrane</keyword>
<dbReference type="Gene3D" id="1.20.1250.20">
    <property type="entry name" value="MFS general substrate transporter like domains"/>
    <property type="match status" value="1"/>
</dbReference>
<reference evidence="9" key="2">
    <citation type="journal article" date="2014" name="ISME J.">
        <title>Microbial stratification in low pH oxic and suboxic macroscopic growths along an acid mine drainage.</title>
        <authorList>
            <person name="Mendez-Garcia C."/>
            <person name="Mesa V."/>
            <person name="Sprenger R.R."/>
            <person name="Richter M."/>
            <person name="Diez M.S."/>
            <person name="Solano J."/>
            <person name="Bargiela R."/>
            <person name="Golyshina O.V."/>
            <person name="Manteca A."/>
            <person name="Ramos J.L."/>
            <person name="Gallego J.R."/>
            <person name="Llorente I."/>
            <person name="Martins Dos Santos V.A."/>
            <person name="Jensen O.N."/>
            <person name="Pelaez A.I."/>
            <person name="Sanchez J."/>
            <person name="Ferrer M."/>
        </authorList>
    </citation>
    <scope>NUCLEOTIDE SEQUENCE</scope>
</reference>
<feature type="transmembrane region" description="Helical" evidence="7">
    <location>
        <begin position="27"/>
        <end position="44"/>
    </location>
</feature>
<evidence type="ECO:0000256" key="7">
    <source>
        <dbReference type="SAM" id="Phobius"/>
    </source>
</evidence>
<feature type="transmembrane region" description="Helical" evidence="7">
    <location>
        <begin position="50"/>
        <end position="68"/>
    </location>
</feature>
<feature type="transmembrane region" description="Helical" evidence="7">
    <location>
        <begin position="116"/>
        <end position="134"/>
    </location>
</feature>
<organism evidence="9">
    <name type="scientific">mine drainage metagenome</name>
    <dbReference type="NCBI Taxonomy" id="410659"/>
    <lineage>
        <taxon>unclassified sequences</taxon>
        <taxon>metagenomes</taxon>
        <taxon>ecological metagenomes</taxon>
    </lineage>
</organism>
<evidence type="ECO:0000256" key="5">
    <source>
        <dbReference type="ARBA" id="ARBA00022989"/>
    </source>
</evidence>
<dbReference type="EMBL" id="AUZY01004512">
    <property type="protein sequence ID" value="EQD62818.1"/>
    <property type="molecule type" value="Genomic_DNA"/>
</dbReference>
<dbReference type="GO" id="GO:0016746">
    <property type="term" value="F:acyltransferase activity"/>
    <property type="evidence" value="ECO:0007669"/>
    <property type="project" value="UniProtKB-KW"/>
</dbReference>
<evidence type="ECO:0000259" key="8">
    <source>
        <dbReference type="Pfam" id="PF01553"/>
    </source>
</evidence>
<sequence length="442" mass="48195">FILPFFLFSATAGQLGERMDKARLIRWVKLFEIAAMLLAALGFWLHSIRLLFVVLFLMGVHSSVFGPIKYSILPRVLDPHEELVGGNGLVETATSLAILLGMVVGGVTMASGAHGVWLASTLLITVALFGYAAARRIPALPAPHPQARLHWNIARETWRVLALLREDRGILNAALGISWFWFYAGIFTAQLPNYTTGYLGGTVSVTILALTLFSIGVGIGSLGCERLSGHKVEVGLVPLGAIGFTLAGLDLYFARPGAPLHGGLDWWAWLGAPGNLHVALDLLLVGLFAGLYIVPLYAQIQVRAPFGRLSRIIAGNNVLNALFIVAAAGFAVLALRLGLGIPELFLAVALMNVAVSAYIFLLAPEYLMRAITWVLVRTLYRLRTQGLQRMPVEGPLLLVCNHVSYMDPLIILGSVRRPLRFVMDNRIFVTPVLRYVFRVGRA</sequence>
<dbReference type="AlphaFoldDB" id="T1B2K1"/>
<dbReference type="SUPFAM" id="SSF69593">
    <property type="entry name" value="Glycerol-3-phosphate (1)-acyltransferase"/>
    <property type="match status" value="1"/>
</dbReference>
<dbReference type="SUPFAM" id="SSF103473">
    <property type="entry name" value="MFS general substrate transporter"/>
    <property type="match status" value="1"/>
</dbReference>
<evidence type="ECO:0000256" key="4">
    <source>
        <dbReference type="ARBA" id="ARBA00022692"/>
    </source>
</evidence>
<feature type="transmembrane region" description="Helical" evidence="7">
    <location>
        <begin position="169"/>
        <end position="191"/>
    </location>
</feature>
<dbReference type="InterPro" id="IPR002123">
    <property type="entry name" value="Plipid/glycerol_acylTrfase"/>
</dbReference>
<protein>
    <submittedName>
        <fullName evidence="9">Phospholipid/glycerol acyltransferase</fullName>
    </submittedName>
</protein>
<dbReference type="InterPro" id="IPR036259">
    <property type="entry name" value="MFS_trans_sf"/>
</dbReference>
<keyword evidence="6 7" id="KW-0472">Membrane</keyword>
<comment type="subcellular location">
    <subcellularLocation>
        <location evidence="1">Cell membrane</location>
        <topology evidence="1">Multi-pass membrane protein</topology>
    </subcellularLocation>
</comment>
<keyword evidence="9" id="KW-0808">Transferase</keyword>
<dbReference type="GO" id="GO:0022857">
    <property type="term" value="F:transmembrane transporter activity"/>
    <property type="evidence" value="ECO:0007669"/>
    <property type="project" value="InterPro"/>
</dbReference>
<dbReference type="Pfam" id="PF01553">
    <property type="entry name" value="Acyltransferase"/>
    <property type="match status" value="1"/>
</dbReference>
<comment type="caution">
    <text evidence="9">The sequence shown here is derived from an EMBL/GenBank/DDBJ whole genome shotgun (WGS) entry which is preliminary data.</text>
</comment>
<name>T1B2K1_9ZZZZ</name>
<evidence type="ECO:0000256" key="2">
    <source>
        <dbReference type="ARBA" id="ARBA00022448"/>
    </source>
</evidence>
<feature type="domain" description="Phospholipid/glycerol acyltransferase" evidence="8">
    <location>
        <begin position="382"/>
        <end position="440"/>
    </location>
</feature>
<keyword evidence="5 7" id="KW-1133">Transmembrane helix</keyword>
<keyword evidence="3" id="KW-1003">Cell membrane</keyword>
<keyword evidence="9" id="KW-0012">Acyltransferase</keyword>
<accession>T1B2K1</accession>
<gene>
    <name evidence="9" type="ORF">B1B_07097</name>
</gene>
<dbReference type="InterPro" id="IPR011701">
    <property type="entry name" value="MFS"/>
</dbReference>
<evidence type="ECO:0000256" key="6">
    <source>
        <dbReference type="ARBA" id="ARBA00023136"/>
    </source>
</evidence>
<dbReference type="GO" id="GO:0005886">
    <property type="term" value="C:plasma membrane"/>
    <property type="evidence" value="ECO:0007669"/>
    <property type="project" value="UniProtKB-SubCell"/>
</dbReference>
<dbReference type="PANTHER" id="PTHR43266:SF2">
    <property type="entry name" value="MAJOR FACILITATOR SUPERFAMILY (MFS) PROFILE DOMAIN-CONTAINING PROTEIN"/>
    <property type="match status" value="1"/>
</dbReference>
<feature type="transmembrane region" description="Helical" evidence="7">
    <location>
        <begin position="318"/>
        <end position="338"/>
    </location>
</feature>
<feature type="transmembrane region" description="Helical" evidence="7">
    <location>
        <begin position="234"/>
        <end position="254"/>
    </location>
</feature>
<proteinExistence type="predicted"/>